<sequence length="115" mass="13147">MKADLLQPKVRQPTFFGNRRMGTFLRLSCGCCNSIIKSSKGHNIKLQHFSTCTTLGVIYMLICPFGKAYVGKTKRGVRMRIGEHKRTITNCDLETQKYVTPVSRHFRQQGHNSNQ</sequence>
<evidence type="ECO:0000256" key="1">
    <source>
        <dbReference type="SAM" id="Phobius"/>
    </source>
</evidence>
<keyword evidence="1" id="KW-0812">Transmembrane</keyword>
<protein>
    <recommendedName>
        <fullName evidence="4">GIY-YIG domain-containing protein</fullName>
    </recommendedName>
</protein>
<reference evidence="3" key="1">
    <citation type="journal article" date="2016" name="Nature">
        <title>Genome evolution in the allotetraploid frog Xenopus laevis.</title>
        <authorList>
            <person name="Session A.M."/>
            <person name="Uno Y."/>
            <person name="Kwon T."/>
            <person name="Chapman J.A."/>
            <person name="Toyoda A."/>
            <person name="Takahashi S."/>
            <person name="Fukui A."/>
            <person name="Hikosaka A."/>
            <person name="Suzuki A."/>
            <person name="Kondo M."/>
            <person name="van Heeringen S.J."/>
            <person name="Quigley I."/>
            <person name="Heinz S."/>
            <person name="Ogino H."/>
            <person name="Ochi H."/>
            <person name="Hellsten U."/>
            <person name="Lyons J.B."/>
            <person name="Simakov O."/>
            <person name="Putnam N."/>
            <person name="Stites J."/>
            <person name="Kuroki Y."/>
            <person name="Tanaka T."/>
            <person name="Michiue T."/>
            <person name="Watanabe M."/>
            <person name="Bogdanovic O."/>
            <person name="Lister R."/>
            <person name="Georgiou G."/>
            <person name="Paranjpe S.S."/>
            <person name="van Kruijsbergen I."/>
            <person name="Shu S."/>
            <person name="Carlson J."/>
            <person name="Kinoshita T."/>
            <person name="Ohta Y."/>
            <person name="Mawaribuchi S."/>
            <person name="Jenkins J."/>
            <person name="Grimwood J."/>
            <person name="Schmutz J."/>
            <person name="Mitros T."/>
            <person name="Mozaffari S.V."/>
            <person name="Suzuki Y."/>
            <person name="Haramoto Y."/>
            <person name="Yamamoto T.S."/>
            <person name="Takagi C."/>
            <person name="Heald R."/>
            <person name="Miller K."/>
            <person name="Haudenschild C."/>
            <person name="Kitzman J."/>
            <person name="Nakayama T."/>
            <person name="Izutsu Y."/>
            <person name="Robert J."/>
            <person name="Fortriede J."/>
            <person name="Burns K."/>
            <person name="Lotay V."/>
            <person name="Karimi K."/>
            <person name="Yasuoka Y."/>
            <person name="Dichmann D.S."/>
            <person name="Flajnik M.F."/>
            <person name="Houston D.W."/>
            <person name="Shendure J."/>
            <person name="DuPasquier L."/>
            <person name="Vize P.D."/>
            <person name="Zorn A.M."/>
            <person name="Ito M."/>
            <person name="Marcotte E.M."/>
            <person name="Wallingford J.B."/>
            <person name="Ito Y."/>
            <person name="Asashima M."/>
            <person name="Ueno N."/>
            <person name="Matsuda Y."/>
            <person name="Veenstra G.J."/>
            <person name="Fujiyama A."/>
            <person name="Harland R.M."/>
            <person name="Taira M."/>
            <person name="Rokhsar D.S."/>
        </authorList>
    </citation>
    <scope>NUCLEOTIDE SEQUENCE [LARGE SCALE GENOMIC DNA]</scope>
    <source>
        <strain evidence="3">J</strain>
    </source>
</reference>
<organism evidence="2 3">
    <name type="scientific">Xenopus laevis</name>
    <name type="common">African clawed frog</name>
    <dbReference type="NCBI Taxonomy" id="8355"/>
    <lineage>
        <taxon>Eukaryota</taxon>
        <taxon>Metazoa</taxon>
        <taxon>Chordata</taxon>
        <taxon>Craniata</taxon>
        <taxon>Vertebrata</taxon>
        <taxon>Euteleostomi</taxon>
        <taxon>Amphibia</taxon>
        <taxon>Batrachia</taxon>
        <taxon>Anura</taxon>
        <taxon>Pipoidea</taxon>
        <taxon>Pipidae</taxon>
        <taxon>Xenopodinae</taxon>
        <taxon>Xenopus</taxon>
        <taxon>Xenopus</taxon>
    </lineage>
</organism>
<gene>
    <name evidence="2" type="ORF">XELAEV_18017054mg</name>
</gene>
<dbReference type="EMBL" id="CM004470">
    <property type="protein sequence ID" value="OCT88423.1"/>
    <property type="molecule type" value="Genomic_DNA"/>
</dbReference>
<dbReference type="Proteomes" id="UP000694892">
    <property type="component" value="Chromosome 3L"/>
</dbReference>
<name>A0A974DAW0_XENLA</name>
<evidence type="ECO:0008006" key="4">
    <source>
        <dbReference type="Google" id="ProtNLM"/>
    </source>
</evidence>
<feature type="transmembrane region" description="Helical" evidence="1">
    <location>
        <begin position="48"/>
        <end position="70"/>
    </location>
</feature>
<accession>A0A974DAW0</accession>
<keyword evidence="1" id="KW-1133">Transmembrane helix</keyword>
<dbReference type="AlphaFoldDB" id="A0A974DAW0"/>
<proteinExistence type="predicted"/>
<evidence type="ECO:0000313" key="2">
    <source>
        <dbReference type="EMBL" id="OCT88423.1"/>
    </source>
</evidence>
<evidence type="ECO:0000313" key="3">
    <source>
        <dbReference type="Proteomes" id="UP000694892"/>
    </source>
</evidence>
<keyword evidence="1" id="KW-0472">Membrane</keyword>